<sequence>MEGRELAQLRCSECGLETEHTLRYAGRLLVSTECGNCGVQRHHPEHDLRHAYIHDLEQRVLSKPGRWVNRLRRHPVQTLVALPGAVLSQPVKILREIVTVLRG</sequence>
<name>A0A100W945_MYCCR</name>
<keyword evidence="2" id="KW-1185">Reference proteome</keyword>
<dbReference type="STRING" id="228230.RMCC_0952"/>
<comment type="caution">
    <text evidence="1">The sequence shown here is derived from an EMBL/GenBank/DDBJ whole genome shotgun (WGS) entry which is preliminary data.</text>
</comment>
<dbReference type="EMBL" id="BCSY01000029">
    <property type="protein sequence ID" value="GAS93986.1"/>
    <property type="molecule type" value="Genomic_DNA"/>
</dbReference>
<reference evidence="2" key="2">
    <citation type="submission" date="2016-02" db="EMBL/GenBank/DDBJ databases">
        <title>Draft genome sequence of five rapidly growing Mycobacterium species.</title>
        <authorList>
            <person name="Katahira K."/>
            <person name="Gotou Y."/>
            <person name="Iida K."/>
            <person name="Ogura Y."/>
            <person name="Hayashi T."/>
        </authorList>
    </citation>
    <scope>NUCLEOTIDE SEQUENCE [LARGE SCALE GENOMIC DNA]</scope>
    <source>
        <strain evidence="2">JCM15298</strain>
    </source>
</reference>
<protein>
    <submittedName>
        <fullName evidence="1">Uncharacterized protein</fullName>
    </submittedName>
</protein>
<reference evidence="2" key="1">
    <citation type="journal article" date="2016" name="Genome Announc.">
        <title>Draft Genome Sequences of Five Rapidly Growing Mycobacterium Species, M. thermoresistibile, M. fortuitum subsp. acetamidolyticum, M. canariasense, M. brisbanense, and M. novocastrense.</title>
        <authorList>
            <person name="Katahira K."/>
            <person name="Ogura Y."/>
            <person name="Gotoh Y."/>
            <person name="Hayashi T."/>
        </authorList>
    </citation>
    <scope>NUCLEOTIDE SEQUENCE [LARGE SCALE GENOMIC DNA]</scope>
    <source>
        <strain evidence="2">JCM15298</strain>
    </source>
</reference>
<accession>A0A100W945</accession>
<evidence type="ECO:0000313" key="1">
    <source>
        <dbReference type="EMBL" id="GAS93986.1"/>
    </source>
</evidence>
<dbReference type="Proteomes" id="UP000069443">
    <property type="component" value="Unassembled WGS sequence"/>
</dbReference>
<evidence type="ECO:0000313" key="2">
    <source>
        <dbReference type="Proteomes" id="UP000069443"/>
    </source>
</evidence>
<gene>
    <name evidence="1" type="ORF">RMCC_0952</name>
</gene>
<proteinExistence type="predicted"/>
<organism evidence="1 2">
    <name type="scientific">Mycolicibacterium canariasense</name>
    <name type="common">Mycobacterium canariasense</name>
    <dbReference type="NCBI Taxonomy" id="228230"/>
    <lineage>
        <taxon>Bacteria</taxon>
        <taxon>Bacillati</taxon>
        <taxon>Actinomycetota</taxon>
        <taxon>Actinomycetes</taxon>
        <taxon>Mycobacteriales</taxon>
        <taxon>Mycobacteriaceae</taxon>
        <taxon>Mycolicibacterium</taxon>
    </lineage>
</organism>
<dbReference type="AlphaFoldDB" id="A0A100W945"/>